<keyword evidence="7" id="KW-0371">Homeobox</keyword>
<dbReference type="InterPro" id="IPR019786">
    <property type="entry name" value="Zinc_finger_PHD-type_CS"/>
</dbReference>
<dbReference type="SUPFAM" id="SSF57903">
    <property type="entry name" value="FYVE/PHD zinc finger"/>
    <property type="match status" value="1"/>
</dbReference>
<evidence type="ECO:0000256" key="3">
    <source>
        <dbReference type="ARBA" id="ARBA00022771"/>
    </source>
</evidence>
<gene>
    <name evidence="13" type="ORF">RHGRI_001013</name>
</gene>
<evidence type="ECO:0000256" key="2">
    <source>
        <dbReference type="ARBA" id="ARBA00022723"/>
    </source>
</evidence>
<accession>A0AAV6LJ43</accession>
<dbReference type="PROSITE" id="PS01359">
    <property type="entry name" value="ZF_PHD_1"/>
    <property type="match status" value="1"/>
</dbReference>
<dbReference type="InterPro" id="IPR001965">
    <property type="entry name" value="Znf_PHD"/>
</dbReference>
<sequence length="470" mass="52425">MQGIARKPIHQETGNPSSTKTGTVSEQIKIVTKILDIKGHKEKSKSHGNAIGSTMWKEKLAKFVNKEKSKSHGNAIGSTMWKEKLAKSVSKGVINDSLSKSLIGKTALHKTKFYKKQHSSSLQFENPSLNGSKEQAKEDGKSQKVRKRRKQRRQRDNAERDDTSRLQRRTRYLFVKMKLEQNLIDAYSGDGWKGQSREKIRPEKELQRAKKEILKCKLGIRDAIHQLELLSSAGCIEDSVIAPDGSVHHEHIICAKCKLREAFPDNDIILCDGTCNCAFHQKCLDPPLLTENILAKVLAMKLNAIEKISVPPGDQGWLCKFCDCKMEIIEAMNAHLGTHYSTDSHWQVDIFKDEAALSDGGGASQDPEQEWPSDDSEDDDYDPEKNENSCSYGRAGSEADATDDACSSSSLWSLEDEVFSESGSPGKGRWNASFKASIGADCAETTDHEILSGPRERRAVDYTKLYHVSI</sequence>
<evidence type="ECO:0000313" key="14">
    <source>
        <dbReference type="Proteomes" id="UP000823749"/>
    </source>
</evidence>
<feature type="region of interest" description="Disordered" evidence="11">
    <location>
        <begin position="119"/>
        <end position="164"/>
    </location>
</feature>
<keyword evidence="5" id="KW-0805">Transcription regulation</keyword>
<feature type="domain" description="PHD-type" evidence="12">
    <location>
        <begin position="251"/>
        <end position="325"/>
    </location>
</feature>
<dbReference type="GO" id="GO:0045814">
    <property type="term" value="P:negative regulation of gene expression, epigenetic"/>
    <property type="evidence" value="ECO:0007669"/>
    <property type="project" value="TreeGrafter"/>
</dbReference>
<evidence type="ECO:0000256" key="5">
    <source>
        <dbReference type="ARBA" id="ARBA00023015"/>
    </source>
</evidence>
<evidence type="ECO:0000313" key="13">
    <source>
        <dbReference type="EMBL" id="KAG5564996.1"/>
    </source>
</evidence>
<keyword evidence="14" id="KW-1185">Reference proteome</keyword>
<dbReference type="PANTHER" id="PTHR12628:SF10">
    <property type="entry name" value="HOMEOBOX DOMAIN-CONTAINING PROTEIN"/>
    <property type="match status" value="1"/>
</dbReference>
<feature type="compositionally biased region" description="Acidic residues" evidence="11">
    <location>
        <begin position="367"/>
        <end position="382"/>
    </location>
</feature>
<feature type="compositionally biased region" description="Basic and acidic residues" evidence="11">
    <location>
        <begin position="154"/>
        <end position="164"/>
    </location>
</feature>
<evidence type="ECO:0000256" key="1">
    <source>
        <dbReference type="ARBA" id="ARBA00004123"/>
    </source>
</evidence>
<dbReference type="GO" id="GO:0008270">
    <property type="term" value="F:zinc ion binding"/>
    <property type="evidence" value="ECO:0007669"/>
    <property type="project" value="UniProtKB-KW"/>
</dbReference>
<dbReference type="CDD" id="cd15504">
    <property type="entry name" value="PHD_PRHA_like"/>
    <property type="match status" value="1"/>
</dbReference>
<evidence type="ECO:0000256" key="4">
    <source>
        <dbReference type="ARBA" id="ARBA00022833"/>
    </source>
</evidence>
<protein>
    <recommendedName>
        <fullName evidence="12">PHD-type domain-containing protein</fullName>
    </recommendedName>
</protein>
<dbReference type="GO" id="GO:0005634">
    <property type="term" value="C:nucleus"/>
    <property type="evidence" value="ECO:0007669"/>
    <property type="project" value="UniProtKB-SubCell"/>
</dbReference>
<comment type="caution">
    <text evidence="13">The sequence shown here is derived from an EMBL/GenBank/DDBJ whole genome shotgun (WGS) entry which is preliminary data.</text>
</comment>
<evidence type="ECO:0000256" key="11">
    <source>
        <dbReference type="SAM" id="MobiDB-lite"/>
    </source>
</evidence>
<feature type="region of interest" description="Disordered" evidence="11">
    <location>
        <begin position="1"/>
        <end position="25"/>
    </location>
</feature>
<proteinExistence type="predicted"/>
<dbReference type="InterPro" id="IPR011011">
    <property type="entry name" value="Znf_FYVE_PHD"/>
</dbReference>
<keyword evidence="8" id="KW-0804">Transcription</keyword>
<keyword evidence="3 10" id="KW-0863">Zinc-finger</keyword>
<feature type="compositionally biased region" description="Basic residues" evidence="11">
    <location>
        <begin position="143"/>
        <end position="153"/>
    </location>
</feature>
<comment type="subcellular location">
    <subcellularLocation>
        <location evidence="1">Nucleus</location>
    </subcellularLocation>
</comment>
<feature type="compositionally biased region" description="Polar residues" evidence="11">
    <location>
        <begin position="119"/>
        <end position="133"/>
    </location>
</feature>
<keyword evidence="9" id="KW-0539">Nucleus</keyword>
<dbReference type="PANTHER" id="PTHR12628">
    <property type="entry name" value="POLYCOMB-LIKE TRANSCRIPTION FACTOR"/>
    <property type="match status" value="1"/>
</dbReference>
<evidence type="ECO:0000259" key="12">
    <source>
        <dbReference type="PROSITE" id="PS50016"/>
    </source>
</evidence>
<evidence type="ECO:0000256" key="7">
    <source>
        <dbReference type="ARBA" id="ARBA00023155"/>
    </source>
</evidence>
<dbReference type="InterPro" id="IPR045876">
    <property type="entry name" value="PRHA-like_PHD-finger"/>
</dbReference>
<reference evidence="13" key="1">
    <citation type="submission" date="2020-08" db="EMBL/GenBank/DDBJ databases">
        <title>Plant Genome Project.</title>
        <authorList>
            <person name="Zhang R.-G."/>
        </authorList>
    </citation>
    <scope>NUCLEOTIDE SEQUENCE</scope>
    <source>
        <strain evidence="13">WSP0</strain>
        <tissue evidence="13">Leaf</tissue>
    </source>
</reference>
<evidence type="ECO:0000256" key="6">
    <source>
        <dbReference type="ARBA" id="ARBA00023125"/>
    </source>
</evidence>
<feature type="compositionally biased region" description="Polar residues" evidence="11">
    <location>
        <begin position="12"/>
        <end position="25"/>
    </location>
</feature>
<dbReference type="InterPro" id="IPR013083">
    <property type="entry name" value="Znf_RING/FYVE/PHD"/>
</dbReference>
<keyword evidence="4" id="KW-0862">Zinc</keyword>
<organism evidence="13 14">
    <name type="scientific">Rhododendron griersonianum</name>
    <dbReference type="NCBI Taxonomy" id="479676"/>
    <lineage>
        <taxon>Eukaryota</taxon>
        <taxon>Viridiplantae</taxon>
        <taxon>Streptophyta</taxon>
        <taxon>Embryophyta</taxon>
        <taxon>Tracheophyta</taxon>
        <taxon>Spermatophyta</taxon>
        <taxon>Magnoliopsida</taxon>
        <taxon>eudicotyledons</taxon>
        <taxon>Gunneridae</taxon>
        <taxon>Pentapetalae</taxon>
        <taxon>asterids</taxon>
        <taxon>Ericales</taxon>
        <taxon>Ericaceae</taxon>
        <taxon>Ericoideae</taxon>
        <taxon>Rhodoreae</taxon>
        <taxon>Rhododendron</taxon>
    </lineage>
</organism>
<keyword evidence="2" id="KW-0479">Metal-binding</keyword>
<dbReference type="SMART" id="SM00249">
    <property type="entry name" value="PHD"/>
    <property type="match status" value="1"/>
</dbReference>
<dbReference type="InterPro" id="IPR019787">
    <property type="entry name" value="Znf_PHD-finger"/>
</dbReference>
<feature type="region of interest" description="Disordered" evidence="11">
    <location>
        <begin position="357"/>
        <end position="402"/>
    </location>
</feature>
<dbReference type="GO" id="GO:0003677">
    <property type="term" value="F:DNA binding"/>
    <property type="evidence" value="ECO:0007669"/>
    <property type="project" value="UniProtKB-KW"/>
</dbReference>
<dbReference type="Proteomes" id="UP000823749">
    <property type="component" value="Chromosome 1"/>
</dbReference>
<dbReference type="PROSITE" id="PS50016">
    <property type="entry name" value="ZF_PHD_2"/>
    <property type="match status" value="1"/>
</dbReference>
<dbReference type="Gene3D" id="3.30.40.10">
    <property type="entry name" value="Zinc/RING finger domain, C3HC4 (zinc finger)"/>
    <property type="match status" value="1"/>
</dbReference>
<evidence type="ECO:0000256" key="10">
    <source>
        <dbReference type="PROSITE-ProRule" id="PRU00146"/>
    </source>
</evidence>
<evidence type="ECO:0000256" key="9">
    <source>
        <dbReference type="ARBA" id="ARBA00023242"/>
    </source>
</evidence>
<keyword evidence="6" id="KW-0238">DNA-binding</keyword>
<dbReference type="GO" id="GO:0003682">
    <property type="term" value="F:chromatin binding"/>
    <property type="evidence" value="ECO:0007669"/>
    <property type="project" value="TreeGrafter"/>
</dbReference>
<dbReference type="AlphaFoldDB" id="A0AAV6LJ43"/>
<evidence type="ECO:0000256" key="8">
    <source>
        <dbReference type="ARBA" id="ARBA00023163"/>
    </source>
</evidence>
<name>A0AAV6LJ43_9ERIC</name>
<dbReference type="EMBL" id="JACTNZ010000001">
    <property type="protein sequence ID" value="KAG5564996.1"/>
    <property type="molecule type" value="Genomic_DNA"/>
</dbReference>